<sequence length="460" mass="50880">MEKGNNPESEVNIPIPRPTPTSKSTPRHRDPHAPPSSRPRRAMNDVLPVPFLESIATQVAIDTARSSGRLAVGPALGSVFQVCSTWRAVSRSEHLWETLTWNNWGRANRTQDTWHEEFIHLHRMARNFAIGRYAYASLHFDPSDVEDADASTVVCRCLALSDVHLACGFADGTVRLFDLETRVHVSTFQSHHGDRIGPFSRSVSGMVLTNERLVFARLDGDVYVALLDGPDNQTRRAHGGDVVNNGVLVEFAGCGRWWVGLFAGVPGRAFQIWDAHTEELVFMGGSLTDPETVMGWHMLTELTEPVGRVRVTDREIAVACTSSQLIVFHLGNPEILLYELWSTVGGFVVTSLDVSDEALFIVERNGDAKVRRALTLEQLCEFRVRGAASSVRGLLGCRNVGYALTCAGGVVRVWDVERAVGRQRLMLGERVGEANAMVCNERHVAVSCNDTSIHLWDFDV</sequence>
<keyword evidence="3" id="KW-1185">Reference proteome</keyword>
<dbReference type="OrthoDB" id="760263at2759"/>
<dbReference type="SUPFAM" id="SSF81383">
    <property type="entry name" value="F-box domain"/>
    <property type="match status" value="1"/>
</dbReference>
<proteinExistence type="predicted"/>
<evidence type="ECO:0000256" key="1">
    <source>
        <dbReference type="SAM" id="MobiDB-lite"/>
    </source>
</evidence>
<comment type="caution">
    <text evidence="2">The sequence shown here is derived from an EMBL/GenBank/DDBJ whole genome shotgun (WGS) entry which is preliminary data.</text>
</comment>
<dbReference type="PANTHER" id="PTHR19855:SF31">
    <property type="entry name" value="TRANSCRIPTIONAL REGULATOR STERILE APETALA"/>
    <property type="match status" value="1"/>
</dbReference>
<name>A0A835C4P9_9FABA</name>
<dbReference type="PANTHER" id="PTHR19855">
    <property type="entry name" value="WD40 REPEAT PROTEIN 12, 37"/>
    <property type="match status" value="1"/>
</dbReference>
<accession>A0A835C4P9</accession>
<evidence type="ECO:0000313" key="3">
    <source>
        <dbReference type="Proteomes" id="UP000634136"/>
    </source>
</evidence>
<dbReference type="Gene3D" id="2.130.10.10">
    <property type="entry name" value="YVTN repeat-like/Quinoprotein amine dehydrogenase"/>
    <property type="match status" value="2"/>
</dbReference>
<evidence type="ECO:0000313" key="2">
    <source>
        <dbReference type="EMBL" id="KAF7833081.1"/>
    </source>
</evidence>
<dbReference type="SUPFAM" id="SSF50998">
    <property type="entry name" value="Quinoprotein alcohol dehydrogenase-like"/>
    <property type="match status" value="1"/>
</dbReference>
<dbReference type="Proteomes" id="UP000634136">
    <property type="component" value="Unassembled WGS sequence"/>
</dbReference>
<dbReference type="InterPro" id="IPR036047">
    <property type="entry name" value="F-box-like_dom_sf"/>
</dbReference>
<feature type="region of interest" description="Disordered" evidence="1">
    <location>
        <begin position="1"/>
        <end position="43"/>
    </location>
</feature>
<dbReference type="EMBL" id="JAAIUW010000005">
    <property type="protein sequence ID" value="KAF7833081.1"/>
    <property type="molecule type" value="Genomic_DNA"/>
</dbReference>
<reference evidence="2" key="1">
    <citation type="submission" date="2020-09" db="EMBL/GenBank/DDBJ databases">
        <title>Genome-Enabled Discovery of Anthraquinone Biosynthesis in Senna tora.</title>
        <authorList>
            <person name="Kang S.-H."/>
            <person name="Pandey R.P."/>
            <person name="Lee C.-M."/>
            <person name="Sim J.-S."/>
            <person name="Jeong J.-T."/>
            <person name="Choi B.-S."/>
            <person name="Jung M."/>
            <person name="Ginzburg D."/>
            <person name="Zhao K."/>
            <person name="Won S.Y."/>
            <person name="Oh T.-J."/>
            <person name="Yu Y."/>
            <person name="Kim N.-H."/>
            <person name="Lee O.R."/>
            <person name="Lee T.-H."/>
            <person name="Bashyal P."/>
            <person name="Kim T.-S."/>
            <person name="Lee W.-H."/>
            <person name="Kawkins C."/>
            <person name="Kim C.-K."/>
            <person name="Kim J.S."/>
            <person name="Ahn B.O."/>
            <person name="Rhee S.Y."/>
            <person name="Sohng J.K."/>
        </authorList>
    </citation>
    <scope>NUCLEOTIDE SEQUENCE</scope>
    <source>
        <tissue evidence="2">Leaf</tissue>
    </source>
</reference>
<dbReference type="InterPro" id="IPR015943">
    <property type="entry name" value="WD40/YVTN_repeat-like_dom_sf"/>
</dbReference>
<dbReference type="AlphaFoldDB" id="A0A835C4P9"/>
<dbReference type="InterPro" id="IPR011047">
    <property type="entry name" value="Quinoprotein_ADH-like_sf"/>
</dbReference>
<organism evidence="2 3">
    <name type="scientific">Senna tora</name>
    <dbReference type="NCBI Taxonomy" id="362788"/>
    <lineage>
        <taxon>Eukaryota</taxon>
        <taxon>Viridiplantae</taxon>
        <taxon>Streptophyta</taxon>
        <taxon>Embryophyta</taxon>
        <taxon>Tracheophyta</taxon>
        <taxon>Spermatophyta</taxon>
        <taxon>Magnoliopsida</taxon>
        <taxon>eudicotyledons</taxon>
        <taxon>Gunneridae</taxon>
        <taxon>Pentapetalae</taxon>
        <taxon>rosids</taxon>
        <taxon>fabids</taxon>
        <taxon>Fabales</taxon>
        <taxon>Fabaceae</taxon>
        <taxon>Caesalpinioideae</taxon>
        <taxon>Cassia clade</taxon>
        <taxon>Senna</taxon>
    </lineage>
</organism>
<protein>
    <submittedName>
        <fullName evidence="2">Transcriptional regulator STERILE APETALA</fullName>
    </submittedName>
</protein>
<gene>
    <name evidence="2" type="ORF">G2W53_015414</name>
</gene>